<dbReference type="Gene3D" id="3.40.50.2300">
    <property type="match status" value="1"/>
</dbReference>
<dbReference type="InterPro" id="IPR021800">
    <property type="entry name" value="DUF3369"/>
</dbReference>
<organism evidence="5 6">
    <name type="scientific">Pseudorhodoferax soli</name>
    <dbReference type="NCBI Taxonomy" id="545864"/>
    <lineage>
        <taxon>Bacteria</taxon>
        <taxon>Pseudomonadati</taxon>
        <taxon>Pseudomonadota</taxon>
        <taxon>Betaproteobacteria</taxon>
        <taxon>Burkholderiales</taxon>
        <taxon>Comamonadaceae</taxon>
    </lineage>
</organism>
<gene>
    <name evidence="5" type="ORF">DES41_10174</name>
</gene>
<feature type="domain" description="Response regulatory" evidence="2">
    <location>
        <begin position="28"/>
        <end position="152"/>
    </location>
</feature>
<dbReference type="InterPro" id="IPR043128">
    <property type="entry name" value="Rev_trsase/Diguanyl_cyclase"/>
</dbReference>
<feature type="domain" description="EAL" evidence="3">
    <location>
        <begin position="486"/>
        <end position="739"/>
    </location>
</feature>
<dbReference type="InterPro" id="IPR050706">
    <property type="entry name" value="Cyclic-di-GMP_PDE-like"/>
</dbReference>
<dbReference type="InterPro" id="IPR000160">
    <property type="entry name" value="GGDEF_dom"/>
</dbReference>
<evidence type="ECO:0000259" key="4">
    <source>
        <dbReference type="PROSITE" id="PS50887"/>
    </source>
</evidence>
<dbReference type="GO" id="GO:0071111">
    <property type="term" value="F:cyclic-guanylate-specific phosphodiesterase activity"/>
    <property type="evidence" value="ECO:0007669"/>
    <property type="project" value="InterPro"/>
</dbReference>
<dbReference type="NCBIfam" id="TIGR00254">
    <property type="entry name" value="GGDEF"/>
    <property type="match status" value="1"/>
</dbReference>
<dbReference type="SUPFAM" id="SSF141868">
    <property type="entry name" value="EAL domain-like"/>
    <property type="match status" value="1"/>
</dbReference>
<dbReference type="Pfam" id="PF00990">
    <property type="entry name" value="GGDEF"/>
    <property type="match status" value="1"/>
</dbReference>
<dbReference type="Gene3D" id="3.20.20.450">
    <property type="entry name" value="EAL domain"/>
    <property type="match status" value="1"/>
</dbReference>
<sequence>MNDQELLEFVEDGAPPALETPQGATPWRILVVDDDADVHESTAFGLRGMEIEGRPLQLLHAYSGAESVALLAREQDIAVILLDVVMESEQAGLATVDRIRGELGLAHVRIVLRTGQPGHAPEIDTIRRYDINDYKTKSELTRVKLYTALTAAIRSYDQLLRLDASRRGLEKIIEASNQFLAEQGQRTFAEGVITQIASLIGVQPEGLVCASRRTTDDEAATQYTVIAAAGAFAGLMDRDIADIGDSLVSDSLARALAERRNVLEPGHLTLFFAGRDGNDFAAFVRAGAPLRDVDARLLQVFCANIALSASNIDLLARLREYAFKDRLLDMPNRLALLQHIDRELGAGRGAGQMLALLDIDRFAETNDMFGYAYGDLLLQAIARRLALGLPPQCLLARVAGDTFGIWFARAALAPDRLAALLEPVYVVEGVARPVSFSIGLVASDADAGSGQDLFKNALIALKQSKGAGQGHIQTYTAEVGVATRERTRLLHGLQQAFDRENLFVVYQPQLALASGRVVGAEALLRWRTEDGRFISPAEFIPVAEQSGLIVPIGHWVLRTALRALVRLRQDQPDLRMAVNVSPLQFAQPQFLAEVEAALSEAALPADSLELEITESVAVMGIERVSALLGQIKARGIAVAIDDFGTGFSSLSYLDRLPADRLKIDRAFITALDAGDATARIAEMIVPLGHRLGMQVLAEGVETASQAQALRLLGCDEVQGYLYGKPMPLDAFTAWLAQRQGGA</sequence>
<dbReference type="PROSITE" id="PS50883">
    <property type="entry name" value="EAL"/>
    <property type="match status" value="1"/>
</dbReference>
<dbReference type="CDD" id="cd01948">
    <property type="entry name" value="EAL"/>
    <property type="match status" value="1"/>
</dbReference>
<dbReference type="OrthoDB" id="9813903at2"/>
<name>A0A368Y5K8_9BURK</name>
<dbReference type="PANTHER" id="PTHR33121">
    <property type="entry name" value="CYCLIC DI-GMP PHOSPHODIESTERASE PDEF"/>
    <property type="match status" value="1"/>
</dbReference>
<dbReference type="PROSITE" id="PS50110">
    <property type="entry name" value="RESPONSE_REGULATORY"/>
    <property type="match status" value="1"/>
</dbReference>
<comment type="caution">
    <text evidence="5">The sequence shown here is derived from an EMBL/GenBank/DDBJ whole genome shotgun (WGS) entry which is preliminary data.</text>
</comment>
<dbReference type="PROSITE" id="PS50887">
    <property type="entry name" value="GGDEF"/>
    <property type="match status" value="1"/>
</dbReference>
<dbReference type="Pfam" id="PF00563">
    <property type="entry name" value="EAL"/>
    <property type="match status" value="1"/>
</dbReference>
<dbReference type="InterPro" id="IPR001633">
    <property type="entry name" value="EAL_dom"/>
</dbReference>
<keyword evidence="1" id="KW-0597">Phosphoprotein</keyword>
<accession>A0A368Y5K8</accession>
<feature type="modified residue" description="4-aspartylphosphate" evidence="1">
    <location>
        <position position="83"/>
    </location>
</feature>
<dbReference type="CDD" id="cd01949">
    <property type="entry name" value="GGDEF"/>
    <property type="match status" value="1"/>
</dbReference>
<evidence type="ECO:0000313" key="5">
    <source>
        <dbReference type="EMBL" id="RCW75482.1"/>
    </source>
</evidence>
<dbReference type="Proteomes" id="UP000252884">
    <property type="component" value="Unassembled WGS sequence"/>
</dbReference>
<dbReference type="PANTHER" id="PTHR33121:SF70">
    <property type="entry name" value="SIGNALING PROTEIN YKOW"/>
    <property type="match status" value="1"/>
</dbReference>
<dbReference type="Gene3D" id="3.30.70.270">
    <property type="match status" value="1"/>
</dbReference>
<evidence type="ECO:0000259" key="2">
    <source>
        <dbReference type="PROSITE" id="PS50110"/>
    </source>
</evidence>
<dbReference type="InterPro" id="IPR001789">
    <property type="entry name" value="Sig_transdc_resp-reg_receiver"/>
</dbReference>
<protein>
    <submittedName>
        <fullName evidence="5">Diguanylate cyclase (GGDEF)-like protein</fullName>
    </submittedName>
</protein>
<reference evidence="5 6" key="1">
    <citation type="submission" date="2018-07" db="EMBL/GenBank/DDBJ databases">
        <title>Genomic Encyclopedia of Type Strains, Phase IV (KMG-IV): sequencing the most valuable type-strain genomes for metagenomic binning, comparative biology and taxonomic classification.</title>
        <authorList>
            <person name="Goeker M."/>
        </authorList>
    </citation>
    <scope>NUCLEOTIDE SEQUENCE [LARGE SCALE GENOMIC DNA]</scope>
    <source>
        <strain evidence="5 6">DSM 21634</strain>
    </source>
</reference>
<dbReference type="InterPro" id="IPR011006">
    <property type="entry name" value="CheY-like_superfamily"/>
</dbReference>
<dbReference type="AlphaFoldDB" id="A0A368Y5K8"/>
<evidence type="ECO:0000259" key="3">
    <source>
        <dbReference type="PROSITE" id="PS50883"/>
    </source>
</evidence>
<dbReference type="SMART" id="SM00052">
    <property type="entry name" value="EAL"/>
    <property type="match status" value="1"/>
</dbReference>
<dbReference type="SMART" id="SM00448">
    <property type="entry name" value="REC"/>
    <property type="match status" value="1"/>
</dbReference>
<dbReference type="SUPFAM" id="SSF52172">
    <property type="entry name" value="CheY-like"/>
    <property type="match status" value="1"/>
</dbReference>
<dbReference type="EMBL" id="QPJK01000001">
    <property type="protein sequence ID" value="RCW75482.1"/>
    <property type="molecule type" value="Genomic_DNA"/>
</dbReference>
<dbReference type="InterPro" id="IPR029787">
    <property type="entry name" value="Nucleotide_cyclase"/>
</dbReference>
<dbReference type="RefSeq" id="WP_114464898.1">
    <property type="nucleotide sequence ID" value="NZ_QPJK01000001.1"/>
</dbReference>
<dbReference type="SUPFAM" id="SSF55073">
    <property type="entry name" value="Nucleotide cyclase"/>
    <property type="match status" value="1"/>
</dbReference>
<keyword evidence="6" id="KW-1185">Reference proteome</keyword>
<evidence type="ECO:0000256" key="1">
    <source>
        <dbReference type="PROSITE-ProRule" id="PRU00169"/>
    </source>
</evidence>
<dbReference type="Pfam" id="PF11849">
    <property type="entry name" value="DUF3369"/>
    <property type="match status" value="1"/>
</dbReference>
<dbReference type="InterPro" id="IPR035919">
    <property type="entry name" value="EAL_sf"/>
</dbReference>
<evidence type="ECO:0000313" key="6">
    <source>
        <dbReference type="Proteomes" id="UP000252884"/>
    </source>
</evidence>
<dbReference type="SMART" id="SM00267">
    <property type="entry name" value="GGDEF"/>
    <property type="match status" value="1"/>
</dbReference>
<proteinExistence type="predicted"/>
<dbReference type="GO" id="GO:0000160">
    <property type="term" value="P:phosphorelay signal transduction system"/>
    <property type="evidence" value="ECO:0007669"/>
    <property type="project" value="InterPro"/>
</dbReference>
<feature type="domain" description="GGDEF" evidence="4">
    <location>
        <begin position="350"/>
        <end position="477"/>
    </location>
</feature>